<feature type="transmembrane region" description="Helical" evidence="1">
    <location>
        <begin position="72"/>
        <end position="90"/>
    </location>
</feature>
<dbReference type="InterPro" id="IPR019662">
    <property type="entry name" value="DUF2516"/>
</dbReference>
<dbReference type="Pfam" id="PF10724">
    <property type="entry name" value="DUF2516"/>
    <property type="match status" value="1"/>
</dbReference>
<organism evidence="2 3">
    <name type="scientific">Cellulomonas iranensis</name>
    <dbReference type="NCBI Taxonomy" id="76862"/>
    <lineage>
        <taxon>Bacteria</taxon>
        <taxon>Bacillati</taxon>
        <taxon>Actinomycetota</taxon>
        <taxon>Actinomycetes</taxon>
        <taxon>Micrococcales</taxon>
        <taxon>Cellulomonadaceae</taxon>
        <taxon>Cellulomonas</taxon>
    </lineage>
</organism>
<evidence type="ECO:0000256" key="1">
    <source>
        <dbReference type="SAM" id="Phobius"/>
    </source>
</evidence>
<dbReference type="Proteomes" id="UP001240250">
    <property type="component" value="Unassembled WGS sequence"/>
</dbReference>
<dbReference type="RefSeq" id="WP_087508565.1">
    <property type="nucleotide sequence ID" value="NZ_CP084585.1"/>
</dbReference>
<comment type="caution">
    <text evidence="2">The sequence shown here is derived from an EMBL/GenBank/DDBJ whole genome shotgun (WGS) entry which is preliminary data.</text>
</comment>
<keyword evidence="1" id="KW-0472">Membrane</keyword>
<name>A0ABU0GKA3_9CELL</name>
<proteinExistence type="predicted"/>
<evidence type="ECO:0000313" key="3">
    <source>
        <dbReference type="Proteomes" id="UP001240250"/>
    </source>
</evidence>
<sequence length="111" mass="11918">MNFIWSVQALLFFVFYLTIFVLSAWALVDCLRRPAGAFTAAGKRTKQFWTWVLVAAAVVAFISVPIPGFPSFGLSFLALGSAAAAIVYLVDVRPAVGPYSGRRGGGSRGGW</sequence>
<gene>
    <name evidence="2" type="ORF">JO380_002167</name>
</gene>
<evidence type="ECO:0008006" key="4">
    <source>
        <dbReference type="Google" id="ProtNLM"/>
    </source>
</evidence>
<keyword evidence="1" id="KW-1133">Transmembrane helix</keyword>
<feature type="transmembrane region" description="Helical" evidence="1">
    <location>
        <begin position="6"/>
        <end position="28"/>
    </location>
</feature>
<keyword evidence="3" id="KW-1185">Reference proteome</keyword>
<accession>A0ABU0GKA3</accession>
<dbReference type="EMBL" id="JAUSVM010000001">
    <property type="protein sequence ID" value="MDQ0425786.1"/>
    <property type="molecule type" value="Genomic_DNA"/>
</dbReference>
<protein>
    <recommendedName>
        <fullName evidence="4">DUF2516 domain-containing protein</fullName>
    </recommendedName>
</protein>
<keyword evidence="1" id="KW-0812">Transmembrane</keyword>
<evidence type="ECO:0000313" key="2">
    <source>
        <dbReference type="EMBL" id="MDQ0425786.1"/>
    </source>
</evidence>
<reference evidence="2 3" key="1">
    <citation type="submission" date="2023-07" db="EMBL/GenBank/DDBJ databases">
        <title>Sequencing the genomes of 1000 actinobacteria strains.</title>
        <authorList>
            <person name="Klenk H.-P."/>
        </authorList>
    </citation>
    <scope>NUCLEOTIDE SEQUENCE [LARGE SCALE GENOMIC DNA]</scope>
    <source>
        <strain evidence="2 3">DSM 14785</strain>
    </source>
</reference>
<feature type="transmembrane region" description="Helical" evidence="1">
    <location>
        <begin position="48"/>
        <end position="66"/>
    </location>
</feature>